<dbReference type="Pfam" id="PF13561">
    <property type="entry name" value="adh_short_C2"/>
    <property type="match status" value="1"/>
</dbReference>
<evidence type="ECO:0000313" key="3">
    <source>
        <dbReference type="EMBL" id="MBH0238783.1"/>
    </source>
</evidence>
<dbReference type="SMART" id="SM00822">
    <property type="entry name" value="PKS_KR"/>
    <property type="match status" value="1"/>
</dbReference>
<comment type="similarity">
    <text evidence="1">Belongs to the short-chain dehydrogenases/reductases (SDR) family.</text>
</comment>
<dbReference type="InterPro" id="IPR057326">
    <property type="entry name" value="KR_dom"/>
</dbReference>
<dbReference type="InterPro" id="IPR036291">
    <property type="entry name" value="NAD(P)-bd_dom_sf"/>
</dbReference>
<dbReference type="EMBL" id="JADZLT010000051">
    <property type="protein sequence ID" value="MBH0238783.1"/>
    <property type="molecule type" value="Genomic_DNA"/>
</dbReference>
<dbReference type="PRINTS" id="PR00081">
    <property type="entry name" value="GDHRDH"/>
</dbReference>
<organism evidence="3 4">
    <name type="scientific">Methylobrevis albus</name>
    <dbReference type="NCBI Taxonomy" id="2793297"/>
    <lineage>
        <taxon>Bacteria</taxon>
        <taxon>Pseudomonadati</taxon>
        <taxon>Pseudomonadota</taxon>
        <taxon>Alphaproteobacteria</taxon>
        <taxon>Hyphomicrobiales</taxon>
        <taxon>Pleomorphomonadaceae</taxon>
        <taxon>Methylobrevis</taxon>
    </lineage>
</organism>
<dbReference type="CDD" id="cd05233">
    <property type="entry name" value="SDR_c"/>
    <property type="match status" value="1"/>
</dbReference>
<dbReference type="PRINTS" id="PR00080">
    <property type="entry name" value="SDRFAMILY"/>
</dbReference>
<sequence>MQGKMVIVTGGGSGLGRAVALALATAGASVAIVELDAAAASAVVAEIEAAGGAAFSVIGDITTRESAAALVDAAVAKAGRIDGLCNCAGVYPRKPILDISDADWDFSFSVNVRGLYDVSIAVIKHMQAAGGGRIVNVASIDALKAHPKNAHYAAMKAAVVSLTKSMALACAPDNILINGVAPAGIATEKAKAAGFLPELAAQTALGRAAEPDDVADVIVFLLSDKNRYMVGETVAISGGYFIA</sequence>
<evidence type="ECO:0000259" key="2">
    <source>
        <dbReference type="SMART" id="SM00822"/>
    </source>
</evidence>
<dbReference type="SUPFAM" id="SSF51735">
    <property type="entry name" value="NAD(P)-binding Rossmann-fold domains"/>
    <property type="match status" value="1"/>
</dbReference>
<dbReference type="RefSeq" id="WP_197311866.1">
    <property type="nucleotide sequence ID" value="NZ_JADZLT010000051.1"/>
</dbReference>
<feature type="domain" description="Ketoreductase" evidence="2">
    <location>
        <begin position="4"/>
        <end position="185"/>
    </location>
</feature>
<accession>A0A931I4N8</accession>
<evidence type="ECO:0000313" key="4">
    <source>
        <dbReference type="Proteomes" id="UP000631694"/>
    </source>
</evidence>
<protein>
    <submittedName>
        <fullName evidence="3">SDR family oxidoreductase</fullName>
    </submittedName>
</protein>
<dbReference type="FunFam" id="3.40.50.720:FF:000084">
    <property type="entry name" value="Short-chain dehydrogenase reductase"/>
    <property type="match status" value="1"/>
</dbReference>
<dbReference type="AlphaFoldDB" id="A0A931I4N8"/>
<reference evidence="3" key="1">
    <citation type="submission" date="2020-12" db="EMBL/GenBank/DDBJ databases">
        <title>Methylobrevis albus sp. nov., isolated from fresh water lack sediment.</title>
        <authorList>
            <person name="Zou Q."/>
        </authorList>
    </citation>
    <scope>NUCLEOTIDE SEQUENCE</scope>
    <source>
        <strain evidence="3">L22</strain>
    </source>
</reference>
<dbReference type="InterPro" id="IPR002347">
    <property type="entry name" value="SDR_fam"/>
</dbReference>
<dbReference type="Proteomes" id="UP000631694">
    <property type="component" value="Unassembled WGS sequence"/>
</dbReference>
<comment type="caution">
    <text evidence="3">The sequence shown here is derived from an EMBL/GenBank/DDBJ whole genome shotgun (WGS) entry which is preliminary data.</text>
</comment>
<gene>
    <name evidence="3" type="ORF">I5731_13185</name>
</gene>
<dbReference type="GO" id="GO:0016616">
    <property type="term" value="F:oxidoreductase activity, acting on the CH-OH group of donors, NAD or NADP as acceptor"/>
    <property type="evidence" value="ECO:0007669"/>
    <property type="project" value="TreeGrafter"/>
</dbReference>
<dbReference type="GO" id="GO:0030497">
    <property type="term" value="P:fatty acid elongation"/>
    <property type="evidence" value="ECO:0007669"/>
    <property type="project" value="TreeGrafter"/>
</dbReference>
<name>A0A931I4N8_9HYPH</name>
<dbReference type="PANTHER" id="PTHR42760">
    <property type="entry name" value="SHORT-CHAIN DEHYDROGENASES/REDUCTASES FAMILY MEMBER"/>
    <property type="match status" value="1"/>
</dbReference>
<dbReference type="PANTHER" id="PTHR42760:SF40">
    <property type="entry name" value="3-OXOACYL-[ACYL-CARRIER-PROTEIN] REDUCTASE, CHLOROPLASTIC"/>
    <property type="match status" value="1"/>
</dbReference>
<evidence type="ECO:0000256" key="1">
    <source>
        <dbReference type="ARBA" id="ARBA00006484"/>
    </source>
</evidence>
<proteinExistence type="inferred from homology"/>
<dbReference type="Gene3D" id="3.40.50.720">
    <property type="entry name" value="NAD(P)-binding Rossmann-like Domain"/>
    <property type="match status" value="1"/>
</dbReference>
<keyword evidence="4" id="KW-1185">Reference proteome</keyword>